<evidence type="ECO:0000313" key="14">
    <source>
        <dbReference type="EMBL" id="SFM17137.1"/>
    </source>
</evidence>
<keyword evidence="15" id="KW-1185">Reference proteome</keyword>
<evidence type="ECO:0000256" key="1">
    <source>
        <dbReference type="ARBA" id="ARBA00005051"/>
    </source>
</evidence>
<dbReference type="Pfam" id="PF01288">
    <property type="entry name" value="HPPK"/>
    <property type="match status" value="1"/>
</dbReference>
<dbReference type="EMBL" id="FOUF01000008">
    <property type="protein sequence ID" value="SFM17137.1"/>
    <property type="molecule type" value="Genomic_DNA"/>
</dbReference>
<evidence type="ECO:0000256" key="11">
    <source>
        <dbReference type="ARBA" id="ARBA00029766"/>
    </source>
</evidence>
<keyword evidence="8" id="KW-0067">ATP-binding</keyword>
<dbReference type="PANTHER" id="PTHR43071:SF1">
    <property type="entry name" value="2-AMINO-4-HYDROXY-6-HYDROXYMETHYLDIHYDROPTERIDINE PYROPHOSPHOKINASE"/>
    <property type="match status" value="1"/>
</dbReference>
<dbReference type="STRING" id="52442.SAMN05421880_10890"/>
<evidence type="ECO:0000256" key="10">
    <source>
        <dbReference type="ARBA" id="ARBA00029409"/>
    </source>
</evidence>
<dbReference type="SUPFAM" id="SSF55083">
    <property type="entry name" value="6-hydroxymethyl-7,8-dihydropterin pyrophosphokinase, HPPK"/>
    <property type="match status" value="1"/>
</dbReference>
<evidence type="ECO:0000256" key="6">
    <source>
        <dbReference type="ARBA" id="ARBA00022741"/>
    </source>
</evidence>
<proteinExistence type="inferred from homology"/>
<keyword evidence="6" id="KW-0547">Nucleotide-binding</keyword>
<dbReference type="CDD" id="cd00483">
    <property type="entry name" value="HPPK"/>
    <property type="match status" value="1"/>
</dbReference>
<comment type="pathway">
    <text evidence="1">Cofactor biosynthesis; tetrahydrofolate biosynthesis; 2-amino-4-hydroxy-6-hydroxymethyl-7,8-dihydropteridine diphosphate from 7,8-dihydroneopterin triphosphate: step 4/4.</text>
</comment>
<comment type="function">
    <text evidence="10">Catalyzes the transfer of pyrophosphate from adenosine triphosphate (ATP) to 6-hydroxymethyl-7,8-dihydropterin, an enzymatic step in folate biosynthesis pathway.</text>
</comment>
<dbReference type="Proteomes" id="UP000199561">
    <property type="component" value="Unassembled WGS sequence"/>
</dbReference>
<evidence type="ECO:0000256" key="2">
    <source>
        <dbReference type="ARBA" id="ARBA00005810"/>
    </source>
</evidence>
<dbReference type="UniPathway" id="UPA00077">
    <property type="reaction ID" value="UER00155"/>
</dbReference>
<dbReference type="InterPro" id="IPR035907">
    <property type="entry name" value="Hppk_sf"/>
</dbReference>
<dbReference type="RefSeq" id="WP_090667450.1">
    <property type="nucleotide sequence ID" value="NZ_FOUF01000008.1"/>
</dbReference>
<dbReference type="GO" id="GO:0003848">
    <property type="term" value="F:2-amino-4-hydroxy-6-hydroxymethyldihydropteridine diphosphokinase activity"/>
    <property type="evidence" value="ECO:0007669"/>
    <property type="project" value="UniProtKB-EC"/>
</dbReference>
<evidence type="ECO:0000259" key="13">
    <source>
        <dbReference type="Pfam" id="PF01288"/>
    </source>
</evidence>
<keyword evidence="9" id="KW-0289">Folate biosynthesis</keyword>
<dbReference type="PANTHER" id="PTHR43071">
    <property type="entry name" value="2-AMINO-4-HYDROXY-6-HYDROXYMETHYLDIHYDROPTERIDINE PYROPHOSPHOKINASE"/>
    <property type="match status" value="1"/>
</dbReference>
<evidence type="ECO:0000256" key="9">
    <source>
        <dbReference type="ARBA" id="ARBA00022909"/>
    </source>
</evidence>
<dbReference type="Gene3D" id="3.30.70.560">
    <property type="entry name" value="7,8-Dihydro-6-hydroxymethylpterin-pyrophosphokinase HPPK"/>
    <property type="match status" value="1"/>
</dbReference>
<evidence type="ECO:0000256" key="5">
    <source>
        <dbReference type="ARBA" id="ARBA00022679"/>
    </source>
</evidence>
<dbReference type="GO" id="GO:0016301">
    <property type="term" value="F:kinase activity"/>
    <property type="evidence" value="ECO:0007669"/>
    <property type="project" value="UniProtKB-KW"/>
</dbReference>
<dbReference type="GO" id="GO:0046654">
    <property type="term" value="P:tetrahydrofolate biosynthetic process"/>
    <property type="evidence" value="ECO:0007669"/>
    <property type="project" value="UniProtKB-UniPathway"/>
</dbReference>
<evidence type="ECO:0000256" key="12">
    <source>
        <dbReference type="ARBA" id="ARBA00033413"/>
    </source>
</evidence>
<evidence type="ECO:0000256" key="4">
    <source>
        <dbReference type="ARBA" id="ARBA00016218"/>
    </source>
</evidence>
<dbReference type="AlphaFoldDB" id="A0A1I4NP96"/>
<comment type="similarity">
    <text evidence="2">Belongs to the HPPK family.</text>
</comment>
<keyword evidence="7 14" id="KW-0418">Kinase</keyword>
<organism evidence="14 15">
    <name type="scientific">Nitrosomonas nitrosa</name>
    <dbReference type="NCBI Taxonomy" id="52442"/>
    <lineage>
        <taxon>Bacteria</taxon>
        <taxon>Pseudomonadati</taxon>
        <taxon>Pseudomonadota</taxon>
        <taxon>Betaproteobacteria</taxon>
        <taxon>Nitrosomonadales</taxon>
        <taxon>Nitrosomonadaceae</taxon>
        <taxon>Nitrosomonas</taxon>
    </lineage>
</organism>
<sequence>MPTSAKHIASPAFIALGSNLENPLFQIKRGIQLLSELDHSRLIKQSSLYRSAPVGKLDQPDFINAVVQIETKLSPSELLKALLEIEQQCGRIRTTPNAPRTLDLDLLLYDDLQCNKEELILPHPRMHERAFVLQPLMEIKQDCVIPDRGSVAELLSACADQSLERISKHDIEKIPLHCH</sequence>
<reference evidence="14 15" key="1">
    <citation type="submission" date="2016-10" db="EMBL/GenBank/DDBJ databases">
        <authorList>
            <person name="de Groot N.N."/>
        </authorList>
    </citation>
    <scope>NUCLEOTIDE SEQUENCE [LARGE SCALE GENOMIC DNA]</scope>
    <source>
        <strain evidence="14 15">Nm146</strain>
    </source>
</reference>
<evidence type="ECO:0000256" key="7">
    <source>
        <dbReference type="ARBA" id="ARBA00022777"/>
    </source>
</evidence>
<evidence type="ECO:0000256" key="8">
    <source>
        <dbReference type="ARBA" id="ARBA00022840"/>
    </source>
</evidence>
<evidence type="ECO:0000313" key="15">
    <source>
        <dbReference type="Proteomes" id="UP000199561"/>
    </source>
</evidence>
<accession>A0A1I4NP96</accession>
<name>A0A1I4NP96_9PROT</name>
<dbReference type="GO" id="GO:0005524">
    <property type="term" value="F:ATP binding"/>
    <property type="evidence" value="ECO:0007669"/>
    <property type="project" value="UniProtKB-KW"/>
</dbReference>
<dbReference type="InterPro" id="IPR000550">
    <property type="entry name" value="Hppk"/>
</dbReference>
<dbReference type="GO" id="GO:0046656">
    <property type="term" value="P:folic acid biosynthetic process"/>
    <property type="evidence" value="ECO:0007669"/>
    <property type="project" value="UniProtKB-KW"/>
</dbReference>
<keyword evidence="5" id="KW-0808">Transferase</keyword>
<feature type="domain" description="7,8-dihydro-6-hydroxymethylpterin-pyrophosphokinase" evidence="13">
    <location>
        <begin position="13"/>
        <end position="140"/>
    </location>
</feature>
<dbReference type="NCBIfam" id="TIGR01498">
    <property type="entry name" value="folK"/>
    <property type="match status" value="1"/>
</dbReference>
<gene>
    <name evidence="14" type="ORF">SAMN05421880_10890</name>
</gene>
<dbReference type="EC" id="2.7.6.3" evidence="3"/>
<protein>
    <recommendedName>
        <fullName evidence="4">2-amino-4-hydroxy-6-hydroxymethyldihydropteridine pyrophosphokinase</fullName>
        <ecNumber evidence="3">2.7.6.3</ecNumber>
    </recommendedName>
    <alternativeName>
        <fullName evidence="11">6-hydroxymethyl-7,8-dihydropterin pyrophosphokinase</fullName>
    </alternativeName>
    <alternativeName>
        <fullName evidence="12">7,8-dihydro-6-hydroxymethylpterin-pyrophosphokinase</fullName>
    </alternativeName>
</protein>
<evidence type="ECO:0000256" key="3">
    <source>
        <dbReference type="ARBA" id="ARBA00013253"/>
    </source>
</evidence>